<evidence type="ECO:0000313" key="3">
    <source>
        <dbReference type="Proteomes" id="UP001589693"/>
    </source>
</evidence>
<gene>
    <name evidence="2" type="ORF">ACFFQA_08725</name>
</gene>
<evidence type="ECO:0000259" key="1">
    <source>
        <dbReference type="SMART" id="SM00849"/>
    </source>
</evidence>
<proteinExistence type="predicted"/>
<comment type="caution">
    <text evidence="2">The sequence shown here is derived from an EMBL/GenBank/DDBJ whole genome shotgun (WGS) entry which is preliminary data.</text>
</comment>
<dbReference type="Proteomes" id="UP001589693">
    <property type="component" value="Unassembled WGS sequence"/>
</dbReference>
<dbReference type="InterPro" id="IPR050855">
    <property type="entry name" value="NDM-1-like"/>
</dbReference>
<dbReference type="Pfam" id="PF00753">
    <property type="entry name" value="Lactamase_B"/>
    <property type="match status" value="1"/>
</dbReference>
<reference evidence="2 3" key="1">
    <citation type="submission" date="2024-09" db="EMBL/GenBank/DDBJ databases">
        <authorList>
            <person name="Sun Q."/>
            <person name="Mori K."/>
        </authorList>
    </citation>
    <scope>NUCLEOTIDE SEQUENCE [LARGE SCALE GENOMIC DNA]</scope>
    <source>
        <strain evidence="2 3">TBRC 7907</strain>
    </source>
</reference>
<dbReference type="CDD" id="cd07721">
    <property type="entry name" value="yflN-like_MBL-fold"/>
    <property type="match status" value="1"/>
</dbReference>
<dbReference type="PANTHER" id="PTHR42951:SF17">
    <property type="entry name" value="METALLO-BETA-LACTAMASE DOMAIN-CONTAINING PROTEIN"/>
    <property type="match status" value="1"/>
</dbReference>
<dbReference type="PANTHER" id="PTHR42951">
    <property type="entry name" value="METALLO-BETA-LACTAMASE DOMAIN-CONTAINING"/>
    <property type="match status" value="1"/>
</dbReference>
<dbReference type="EMBL" id="JBHLZU010000007">
    <property type="protein sequence ID" value="MFB9904021.1"/>
    <property type="molecule type" value="Genomic_DNA"/>
</dbReference>
<dbReference type="Gene3D" id="3.60.15.10">
    <property type="entry name" value="Ribonuclease Z/Hydroxyacylglutathione hydrolase-like"/>
    <property type="match status" value="1"/>
</dbReference>
<dbReference type="SUPFAM" id="SSF56281">
    <property type="entry name" value="Metallo-hydrolase/oxidoreductase"/>
    <property type="match status" value="1"/>
</dbReference>
<dbReference type="RefSeq" id="WP_377851182.1">
    <property type="nucleotide sequence ID" value="NZ_JBHLZU010000007.1"/>
</dbReference>
<organism evidence="2 3">
    <name type="scientific">Allokutzneria oryzae</name>
    <dbReference type="NCBI Taxonomy" id="1378989"/>
    <lineage>
        <taxon>Bacteria</taxon>
        <taxon>Bacillati</taxon>
        <taxon>Actinomycetota</taxon>
        <taxon>Actinomycetes</taxon>
        <taxon>Pseudonocardiales</taxon>
        <taxon>Pseudonocardiaceae</taxon>
        <taxon>Allokutzneria</taxon>
    </lineage>
</organism>
<sequence length="232" mass="24513">MELIEVVPGLHMAHLEFGQSYVWLDEESVTLIDTGIAGSGAALAEAVRALGRDTASVEHVVLTHFHNDHAGAAAEINSWPNARVHAHHADVPMITGAVEGPPPVLTADWERELYDQITPNLPPAPPARVDVVLHGGEVLPFGGGAHILHLPGHTDGSIAIHLPEHGVLFTGDTISNVGEVALGVFNLDRDQAARSFDHMVGLNPRTVCFGHGTPLSTPFAGLWTDVSAPKGP</sequence>
<accession>A0ABV5ZWA7</accession>
<evidence type="ECO:0000313" key="2">
    <source>
        <dbReference type="EMBL" id="MFB9904021.1"/>
    </source>
</evidence>
<dbReference type="InterPro" id="IPR001279">
    <property type="entry name" value="Metallo-B-lactamas"/>
</dbReference>
<keyword evidence="3" id="KW-1185">Reference proteome</keyword>
<feature type="domain" description="Metallo-beta-lactamase" evidence="1">
    <location>
        <begin position="17"/>
        <end position="211"/>
    </location>
</feature>
<dbReference type="SMART" id="SM00849">
    <property type="entry name" value="Lactamase_B"/>
    <property type="match status" value="1"/>
</dbReference>
<protein>
    <submittedName>
        <fullName evidence="2">MBL fold metallo-hydrolase</fullName>
    </submittedName>
</protein>
<name>A0ABV5ZWA7_9PSEU</name>
<dbReference type="InterPro" id="IPR036866">
    <property type="entry name" value="RibonucZ/Hydroxyglut_hydro"/>
</dbReference>